<dbReference type="Proteomes" id="UP000427716">
    <property type="component" value="Chromosome"/>
</dbReference>
<dbReference type="InterPro" id="IPR004450">
    <property type="entry name" value="Thr_synthase-like"/>
</dbReference>
<feature type="domain" description="Tryptophan synthase beta chain-like PALP" evidence="15">
    <location>
        <begin position="27"/>
        <end position="344"/>
    </location>
</feature>
<sequence>MTHQSRYTGLLDRFRDRLPLSDDTRLISLGEGATPLIRLHNLPKVLGRSVDIYVKYEGLNPTGSFKDRGMTMAVTKAVEEGSKAIICASTGNTSAAAAAYAARAGITAFVIIPDGKIAMGKLAQAMMYGATILQIRGNFDDGMRLVKEVAEEAPVTIVNSVNPYRLQGQKTAAFEIVEELGRVPDYHCLPVGNAGNITAHWIGYCELSAVSGEQVTESCAYCNGKCPFAGGGSGGNRPKMVGYQATGSAPFMRGAMVDDPDTVATAIRIGHPQSWDRAWKVMEESGGWFAEVTDAEILAAQRMLTQHEGIFCEPASAASLAGLINDLEAGKIQDGSSIVLTLTGNGLKDPDTAIAQCTGDMPGVEKATMVTIDADLDSVRNAILGFMK</sequence>
<dbReference type="NCBIfam" id="TIGR00260">
    <property type="entry name" value="thrC"/>
    <property type="match status" value="1"/>
</dbReference>
<evidence type="ECO:0000256" key="1">
    <source>
        <dbReference type="ARBA" id="ARBA00001933"/>
    </source>
</evidence>
<evidence type="ECO:0000313" key="17">
    <source>
        <dbReference type="Proteomes" id="UP000427716"/>
    </source>
</evidence>
<dbReference type="Gene3D" id="3.40.50.1100">
    <property type="match status" value="2"/>
</dbReference>
<keyword evidence="6 12" id="KW-0028">Amino-acid biosynthesis</keyword>
<dbReference type="InterPro" id="IPR001926">
    <property type="entry name" value="TrpB-like_PALP"/>
</dbReference>
<comment type="similarity">
    <text evidence="3 12">Belongs to the threonine synthase family.</text>
</comment>
<dbReference type="GO" id="GO:0004795">
    <property type="term" value="F:threonine synthase activity"/>
    <property type="evidence" value="ECO:0007669"/>
    <property type="project" value="UniProtKB-UniRule"/>
</dbReference>
<evidence type="ECO:0000256" key="4">
    <source>
        <dbReference type="ARBA" id="ARBA00013028"/>
    </source>
</evidence>
<evidence type="ECO:0000256" key="13">
    <source>
        <dbReference type="PIRSR" id="PIRSR038945-1"/>
    </source>
</evidence>
<reference evidence="16 17" key="1">
    <citation type="submission" date="2019-11" db="EMBL/GenBank/DDBJ databases">
        <authorList>
            <person name="Zhang J."/>
            <person name="Sun C."/>
        </authorList>
    </citation>
    <scope>NUCLEOTIDE SEQUENCE [LARGE SCALE GENOMIC DNA]</scope>
    <source>
        <strain evidence="17">sp2</strain>
    </source>
</reference>
<dbReference type="SUPFAM" id="SSF53686">
    <property type="entry name" value="Tryptophan synthase beta subunit-like PLP-dependent enzymes"/>
    <property type="match status" value="1"/>
</dbReference>
<name>A0A6I6D4Q9_9GAMM</name>
<dbReference type="InterPro" id="IPR026260">
    <property type="entry name" value="Thr_Synthase_bac/arc"/>
</dbReference>
<dbReference type="InterPro" id="IPR000634">
    <property type="entry name" value="Ser/Thr_deHydtase_PyrdxlP-BS"/>
</dbReference>
<dbReference type="UniPathway" id="UPA00050">
    <property type="reaction ID" value="UER00065"/>
</dbReference>
<dbReference type="GO" id="GO:0009097">
    <property type="term" value="P:isoleucine biosynthetic process"/>
    <property type="evidence" value="ECO:0007669"/>
    <property type="project" value="TreeGrafter"/>
</dbReference>
<dbReference type="EC" id="4.2.3.1" evidence="4 11"/>
<evidence type="ECO:0000256" key="3">
    <source>
        <dbReference type="ARBA" id="ARBA00005517"/>
    </source>
</evidence>
<evidence type="ECO:0000256" key="12">
    <source>
        <dbReference type="PIRNR" id="PIRNR038945"/>
    </source>
</evidence>
<dbReference type="GO" id="GO:0003941">
    <property type="term" value="F:L-serine ammonia-lyase activity"/>
    <property type="evidence" value="ECO:0007669"/>
    <property type="project" value="TreeGrafter"/>
</dbReference>
<evidence type="ECO:0000256" key="8">
    <source>
        <dbReference type="ARBA" id="ARBA00022898"/>
    </source>
</evidence>
<feature type="binding site" evidence="13">
    <location>
        <position position="92"/>
    </location>
    <ligand>
        <name>pyridoxal 5'-phosphate</name>
        <dbReference type="ChEBI" id="CHEBI:597326"/>
    </ligand>
</feature>
<keyword evidence="8 12" id="KW-0663">Pyridoxal phosphate</keyword>
<dbReference type="CDD" id="cd01563">
    <property type="entry name" value="Thr-synth_1"/>
    <property type="match status" value="1"/>
</dbReference>
<comment type="pathway">
    <text evidence="2 12">Amino-acid biosynthesis; L-threonine biosynthesis; L-threonine from L-aspartate: step 5/5.</text>
</comment>
<dbReference type="PIRSF" id="PIRSF038945">
    <property type="entry name" value="Thr_synthase"/>
    <property type="match status" value="1"/>
</dbReference>
<protein>
    <recommendedName>
        <fullName evidence="5 11">Threonine synthase</fullName>
        <ecNumber evidence="4 11">4.2.3.1</ecNumber>
    </recommendedName>
</protein>
<evidence type="ECO:0000256" key="10">
    <source>
        <dbReference type="ARBA" id="ARBA00049144"/>
    </source>
</evidence>
<evidence type="ECO:0000256" key="9">
    <source>
        <dbReference type="ARBA" id="ARBA00023239"/>
    </source>
</evidence>
<dbReference type="GO" id="GO:0006565">
    <property type="term" value="P:L-serine catabolic process"/>
    <property type="evidence" value="ECO:0007669"/>
    <property type="project" value="TreeGrafter"/>
</dbReference>
<dbReference type="KEGG" id="ghl:GM160_08880"/>
<evidence type="ECO:0000256" key="11">
    <source>
        <dbReference type="NCBIfam" id="TIGR00260"/>
    </source>
</evidence>
<comment type="function">
    <text evidence="12">Catalyzes the gamma-elimination of phosphate from L-phosphohomoserine and the beta-addition of water to produce L-threonine.</text>
</comment>
<evidence type="ECO:0000313" key="16">
    <source>
        <dbReference type="EMBL" id="QGT78993.1"/>
    </source>
</evidence>
<dbReference type="GO" id="GO:0009088">
    <property type="term" value="P:threonine biosynthetic process"/>
    <property type="evidence" value="ECO:0007669"/>
    <property type="project" value="UniProtKB-UniRule"/>
</dbReference>
<dbReference type="RefSeq" id="WP_156574654.1">
    <property type="nucleotide sequence ID" value="NZ_CP046415.1"/>
</dbReference>
<keyword evidence="7 12" id="KW-0791">Threonine biosynthesis</keyword>
<dbReference type="Pfam" id="PF00291">
    <property type="entry name" value="PALP"/>
    <property type="match status" value="1"/>
</dbReference>
<organism evidence="16 17">
    <name type="scientific">Guyparkeria halophila</name>
    <dbReference type="NCBI Taxonomy" id="47960"/>
    <lineage>
        <taxon>Bacteria</taxon>
        <taxon>Pseudomonadati</taxon>
        <taxon>Pseudomonadota</taxon>
        <taxon>Gammaproteobacteria</taxon>
        <taxon>Chromatiales</taxon>
        <taxon>Thioalkalibacteraceae</taxon>
        <taxon>Guyparkeria</taxon>
    </lineage>
</organism>
<gene>
    <name evidence="16" type="ORF">GM160_08880</name>
</gene>
<comment type="catalytic activity">
    <reaction evidence="10 12">
        <text>O-phospho-L-homoserine + H2O = L-threonine + phosphate</text>
        <dbReference type="Rhea" id="RHEA:10840"/>
        <dbReference type="ChEBI" id="CHEBI:15377"/>
        <dbReference type="ChEBI" id="CHEBI:43474"/>
        <dbReference type="ChEBI" id="CHEBI:57590"/>
        <dbReference type="ChEBI" id="CHEBI:57926"/>
        <dbReference type="EC" id="4.2.3.1"/>
    </reaction>
</comment>
<accession>A0A6I6D4Q9</accession>
<evidence type="ECO:0000256" key="6">
    <source>
        <dbReference type="ARBA" id="ARBA00022605"/>
    </source>
</evidence>
<dbReference type="PANTHER" id="PTHR48078:SF6">
    <property type="entry name" value="L-THREONINE DEHYDRATASE CATABOLIC TDCB"/>
    <property type="match status" value="1"/>
</dbReference>
<dbReference type="EMBL" id="CP046415">
    <property type="protein sequence ID" value="QGT78993.1"/>
    <property type="molecule type" value="Genomic_DNA"/>
</dbReference>
<evidence type="ECO:0000256" key="7">
    <source>
        <dbReference type="ARBA" id="ARBA00022697"/>
    </source>
</evidence>
<dbReference type="PROSITE" id="PS00165">
    <property type="entry name" value="DEHYDRATASE_SER_THR"/>
    <property type="match status" value="1"/>
</dbReference>
<dbReference type="PANTHER" id="PTHR48078">
    <property type="entry name" value="THREONINE DEHYDRATASE, MITOCHONDRIAL-RELATED"/>
    <property type="match status" value="1"/>
</dbReference>
<feature type="binding site" evidence="13">
    <location>
        <position position="343"/>
    </location>
    <ligand>
        <name>pyridoxal 5'-phosphate</name>
        <dbReference type="ChEBI" id="CHEBI:597326"/>
    </ligand>
</feature>
<keyword evidence="9 12" id="KW-0456">Lyase</keyword>
<evidence type="ECO:0000256" key="2">
    <source>
        <dbReference type="ARBA" id="ARBA00004979"/>
    </source>
</evidence>
<dbReference type="InterPro" id="IPR050147">
    <property type="entry name" value="Ser/Thr_Dehydratase"/>
</dbReference>
<dbReference type="GO" id="GO:0006567">
    <property type="term" value="P:L-threonine catabolic process"/>
    <property type="evidence" value="ECO:0007669"/>
    <property type="project" value="TreeGrafter"/>
</dbReference>
<dbReference type="InterPro" id="IPR036052">
    <property type="entry name" value="TrpB-like_PALP_sf"/>
</dbReference>
<evidence type="ECO:0000256" key="14">
    <source>
        <dbReference type="PIRSR" id="PIRSR038945-2"/>
    </source>
</evidence>
<dbReference type="GO" id="GO:0030170">
    <property type="term" value="F:pyridoxal phosphate binding"/>
    <property type="evidence" value="ECO:0007669"/>
    <property type="project" value="InterPro"/>
</dbReference>
<evidence type="ECO:0000256" key="5">
    <source>
        <dbReference type="ARBA" id="ARBA00018679"/>
    </source>
</evidence>
<feature type="modified residue" description="N6-(pyridoxal phosphate)lysine" evidence="14">
    <location>
        <position position="66"/>
    </location>
</feature>
<dbReference type="FunFam" id="3.40.50.1100:FF:000013">
    <property type="entry name" value="Threonine synthase"/>
    <property type="match status" value="1"/>
</dbReference>
<dbReference type="GO" id="GO:0004794">
    <property type="term" value="F:threonine deaminase activity"/>
    <property type="evidence" value="ECO:0007669"/>
    <property type="project" value="TreeGrafter"/>
</dbReference>
<keyword evidence="17" id="KW-1185">Reference proteome</keyword>
<dbReference type="AlphaFoldDB" id="A0A6I6D4Q9"/>
<evidence type="ECO:0000259" key="15">
    <source>
        <dbReference type="Pfam" id="PF00291"/>
    </source>
</evidence>
<comment type="cofactor">
    <cofactor evidence="1 12 13">
        <name>pyridoxal 5'-phosphate</name>
        <dbReference type="ChEBI" id="CHEBI:597326"/>
    </cofactor>
</comment>
<feature type="binding site" evidence="13">
    <location>
        <begin position="192"/>
        <end position="196"/>
    </location>
    <ligand>
        <name>pyridoxal 5'-phosphate</name>
        <dbReference type="ChEBI" id="CHEBI:597326"/>
    </ligand>
</feature>
<proteinExistence type="inferred from homology"/>